<evidence type="ECO:0000313" key="2">
    <source>
        <dbReference type="Proteomes" id="UP001732700"/>
    </source>
</evidence>
<dbReference type="Proteomes" id="UP001732700">
    <property type="component" value="Chromosome 7C"/>
</dbReference>
<dbReference type="EnsemblPlants" id="AVESA.00010b.r2.7CG0693970.1">
    <property type="protein sequence ID" value="AVESA.00010b.r2.7CG0693970.1.CDS"/>
    <property type="gene ID" value="AVESA.00010b.r2.7CG0693970"/>
</dbReference>
<keyword evidence="2" id="KW-1185">Reference proteome</keyword>
<reference evidence="1" key="2">
    <citation type="submission" date="2025-09" db="UniProtKB">
        <authorList>
            <consortium name="EnsemblPlants"/>
        </authorList>
    </citation>
    <scope>IDENTIFICATION</scope>
</reference>
<evidence type="ECO:0000313" key="1">
    <source>
        <dbReference type="EnsemblPlants" id="AVESA.00010b.r2.7CG0693970.1.CDS"/>
    </source>
</evidence>
<reference evidence="1" key="1">
    <citation type="submission" date="2021-05" db="EMBL/GenBank/DDBJ databases">
        <authorList>
            <person name="Scholz U."/>
            <person name="Mascher M."/>
            <person name="Fiebig A."/>
        </authorList>
    </citation>
    <scope>NUCLEOTIDE SEQUENCE [LARGE SCALE GENOMIC DNA]</scope>
</reference>
<sequence>MTISLKDMPPGLFPDIKVLDIPDPEKIPWAKVGGDYVMESIDTGTASTHLKGCTKKVIIYALSIDAPTFVYGVNENTYTPDIDIISIADCATICIALIAKALNSVFPDLVGKFHVMGHHDPRVDLSCVEMTVKLDKCADYEMIKNSVR</sequence>
<protein>
    <submittedName>
        <fullName evidence="1">Uncharacterized protein</fullName>
    </submittedName>
</protein>
<name>A0ACD6A3T3_AVESA</name>
<proteinExistence type="predicted"/>
<accession>A0ACD6A3T3</accession>
<organism evidence="1 2">
    <name type="scientific">Avena sativa</name>
    <name type="common">Oat</name>
    <dbReference type="NCBI Taxonomy" id="4498"/>
    <lineage>
        <taxon>Eukaryota</taxon>
        <taxon>Viridiplantae</taxon>
        <taxon>Streptophyta</taxon>
        <taxon>Embryophyta</taxon>
        <taxon>Tracheophyta</taxon>
        <taxon>Spermatophyta</taxon>
        <taxon>Magnoliopsida</taxon>
        <taxon>Liliopsida</taxon>
        <taxon>Poales</taxon>
        <taxon>Poaceae</taxon>
        <taxon>BOP clade</taxon>
        <taxon>Pooideae</taxon>
        <taxon>Poodae</taxon>
        <taxon>Poeae</taxon>
        <taxon>Poeae Chloroplast Group 1 (Aveneae type)</taxon>
        <taxon>Aveninae</taxon>
        <taxon>Avena</taxon>
    </lineage>
</organism>